<reference evidence="1" key="1">
    <citation type="submission" date="2023-10" db="EMBL/GenBank/DDBJ databases">
        <authorList>
            <person name="Rodriguez Cubillos JULIANA M."/>
            <person name="De Vega J."/>
        </authorList>
    </citation>
    <scope>NUCLEOTIDE SEQUENCE</scope>
</reference>
<organism evidence="1 2">
    <name type="scientific">Trifolium pratense</name>
    <name type="common">Red clover</name>
    <dbReference type="NCBI Taxonomy" id="57577"/>
    <lineage>
        <taxon>Eukaryota</taxon>
        <taxon>Viridiplantae</taxon>
        <taxon>Streptophyta</taxon>
        <taxon>Embryophyta</taxon>
        <taxon>Tracheophyta</taxon>
        <taxon>Spermatophyta</taxon>
        <taxon>Magnoliopsida</taxon>
        <taxon>eudicotyledons</taxon>
        <taxon>Gunneridae</taxon>
        <taxon>Pentapetalae</taxon>
        <taxon>rosids</taxon>
        <taxon>fabids</taxon>
        <taxon>Fabales</taxon>
        <taxon>Fabaceae</taxon>
        <taxon>Papilionoideae</taxon>
        <taxon>50 kb inversion clade</taxon>
        <taxon>NPAAA clade</taxon>
        <taxon>Hologalegina</taxon>
        <taxon>IRL clade</taxon>
        <taxon>Trifolieae</taxon>
        <taxon>Trifolium</taxon>
    </lineage>
</organism>
<evidence type="ECO:0000313" key="1">
    <source>
        <dbReference type="EMBL" id="CAJ2653450.1"/>
    </source>
</evidence>
<dbReference type="Proteomes" id="UP001177021">
    <property type="component" value="Unassembled WGS sequence"/>
</dbReference>
<sequence>MHLEGSPPPMEAEAHALKVAILWLGELGLSNVDIELDCLLLVEAINNRLSDGTEFGVIIDECKTLLANYPNFMISFIRRQANFVAHTLARTSRSYASHQTFELILSCIIPTLLNEII</sequence>
<evidence type="ECO:0000313" key="2">
    <source>
        <dbReference type="Proteomes" id="UP001177021"/>
    </source>
</evidence>
<name>A0ACB0K991_TRIPR</name>
<gene>
    <name evidence="1" type="ORF">MILVUS5_LOCUS20798</name>
</gene>
<keyword evidence="2" id="KW-1185">Reference proteome</keyword>
<dbReference type="EMBL" id="CASHSV030000206">
    <property type="protein sequence ID" value="CAJ2653450.1"/>
    <property type="molecule type" value="Genomic_DNA"/>
</dbReference>
<accession>A0ACB0K991</accession>
<comment type="caution">
    <text evidence="1">The sequence shown here is derived from an EMBL/GenBank/DDBJ whole genome shotgun (WGS) entry which is preliminary data.</text>
</comment>
<proteinExistence type="predicted"/>
<protein>
    <submittedName>
        <fullName evidence="1">Uncharacterized protein</fullName>
    </submittedName>
</protein>